<dbReference type="AlphaFoldDB" id="A0A7R8AJ72"/>
<dbReference type="KEGG" id="apuu:APUU_21891A"/>
<feature type="transmembrane region" description="Helical" evidence="1">
    <location>
        <begin position="6"/>
        <end position="25"/>
    </location>
</feature>
<reference evidence="2" key="2">
    <citation type="submission" date="2021-02" db="EMBL/GenBank/DDBJ databases">
        <title>Aspergillus puulaauensis MK2 genome sequence.</title>
        <authorList>
            <person name="Futagami T."/>
            <person name="Mori K."/>
            <person name="Kadooka C."/>
            <person name="Tanaka T."/>
        </authorList>
    </citation>
    <scope>NUCLEOTIDE SEQUENCE</scope>
    <source>
        <strain evidence="2">MK2</strain>
    </source>
</reference>
<keyword evidence="3" id="KW-1185">Reference proteome</keyword>
<dbReference type="EMBL" id="AP024444">
    <property type="protein sequence ID" value="BCS21459.1"/>
    <property type="molecule type" value="Genomic_DNA"/>
</dbReference>
<keyword evidence="1" id="KW-1133">Transmembrane helix</keyword>
<keyword evidence="1" id="KW-0812">Transmembrane</keyword>
<reference evidence="2" key="1">
    <citation type="submission" date="2021-01" db="EMBL/GenBank/DDBJ databases">
        <authorList>
            <consortium name="Aspergillus puulaauensis MK2 genome sequencing consortium"/>
            <person name="Kazuki M."/>
            <person name="Futagami T."/>
        </authorList>
    </citation>
    <scope>NUCLEOTIDE SEQUENCE</scope>
    <source>
        <strain evidence="2">MK2</strain>
    </source>
</reference>
<organism evidence="2 3">
    <name type="scientific">Aspergillus puulaauensis</name>
    <dbReference type="NCBI Taxonomy" id="1220207"/>
    <lineage>
        <taxon>Eukaryota</taxon>
        <taxon>Fungi</taxon>
        <taxon>Dikarya</taxon>
        <taxon>Ascomycota</taxon>
        <taxon>Pezizomycotina</taxon>
        <taxon>Eurotiomycetes</taxon>
        <taxon>Eurotiomycetidae</taxon>
        <taxon>Eurotiales</taxon>
        <taxon>Aspergillaceae</taxon>
        <taxon>Aspergillus</taxon>
    </lineage>
</organism>
<sequence>MNREVVTVYTLPVAAFATISISLTLRSEMQDSTVLATKVEPSQTGTLAPDPAVDPMLHGGRLSPSARLAVGAVDFLTAVGSLIPVLPSFQHQSHRLTLLLACWLAGWQTQHTPAVSEWGQAMLRLHPAQFLVPAWPGAWNRWNARLIVRLRC</sequence>
<evidence type="ECO:0000313" key="3">
    <source>
        <dbReference type="Proteomes" id="UP000654913"/>
    </source>
</evidence>
<proteinExistence type="predicted"/>
<accession>A0A7R8AJ72</accession>
<dbReference type="Proteomes" id="UP000654913">
    <property type="component" value="Chromosome 2"/>
</dbReference>
<protein>
    <submittedName>
        <fullName evidence="2">Uncharacterized protein</fullName>
    </submittedName>
</protein>
<name>A0A7R8AJ72_9EURO</name>
<dbReference type="RefSeq" id="XP_041553653.1">
    <property type="nucleotide sequence ID" value="XM_041700693.1"/>
</dbReference>
<evidence type="ECO:0000256" key="1">
    <source>
        <dbReference type="SAM" id="Phobius"/>
    </source>
</evidence>
<evidence type="ECO:0000313" key="2">
    <source>
        <dbReference type="EMBL" id="BCS21459.1"/>
    </source>
</evidence>
<keyword evidence="1" id="KW-0472">Membrane</keyword>
<dbReference type="GeneID" id="64971464"/>
<gene>
    <name evidence="2" type="ORF">APUU_21891A</name>
</gene>